<evidence type="ECO:0000313" key="2">
    <source>
        <dbReference type="EMBL" id="KAF5359674.1"/>
    </source>
</evidence>
<accession>A0A8H5G789</accession>
<dbReference type="PANTHER" id="PTHR44051">
    <property type="entry name" value="GLUTATHIONE S-TRANSFERASE-RELATED"/>
    <property type="match status" value="1"/>
</dbReference>
<keyword evidence="3" id="KW-1185">Reference proteome</keyword>
<dbReference type="Proteomes" id="UP000559027">
    <property type="component" value="Unassembled WGS sequence"/>
</dbReference>
<feature type="compositionally biased region" description="Low complexity" evidence="1">
    <location>
        <begin position="111"/>
        <end position="126"/>
    </location>
</feature>
<comment type="caution">
    <text evidence="2">The sequence shown here is derived from an EMBL/GenBank/DDBJ whole genome shotgun (WGS) entry which is preliminary data.</text>
</comment>
<dbReference type="OrthoDB" id="2098326at2759"/>
<feature type="compositionally biased region" description="Polar residues" evidence="1">
    <location>
        <begin position="57"/>
        <end position="67"/>
    </location>
</feature>
<name>A0A8H5G789_9AGAR</name>
<dbReference type="CDD" id="cd03046">
    <property type="entry name" value="GST_N_GTT1_like"/>
    <property type="match status" value="1"/>
</dbReference>
<dbReference type="InterPro" id="IPR036282">
    <property type="entry name" value="Glutathione-S-Trfase_C_sf"/>
</dbReference>
<evidence type="ECO:0000313" key="3">
    <source>
        <dbReference type="Proteomes" id="UP000559027"/>
    </source>
</evidence>
<feature type="region of interest" description="Disordered" evidence="1">
    <location>
        <begin position="35"/>
        <end position="68"/>
    </location>
</feature>
<reference evidence="2 3" key="1">
    <citation type="journal article" date="2020" name="ISME J.">
        <title>Uncovering the hidden diversity of litter-decomposition mechanisms in mushroom-forming fungi.</title>
        <authorList>
            <person name="Floudas D."/>
            <person name="Bentzer J."/>
            <person name="Ahren D."/>
            <person name="Johansson T."/>
            <person name="Persson P."/>
            <person name="Tunlid A."/>
        </authorList>
    </citation>
    <scope>NUCLEOTIDE SEQUENCE [LARGE SCALE GENOMIC DNA]</scope>
    <source>
        <strain evidence="2 3">CBS 146.42</strain>
    </source>
</reference>
<proteinExistence type="predicted"/>
<dbReference type="EMBL" id="JAACJO010000004">
    <property type="protein sequence ID" value="KAF5359674.1"/>
    <property type="molecule type" value="Genomic_DNA"/>
</dbReference>
<dbReference type="SUPFAM" id="SSF52833">
    <property type="entry name" value="Thioredoxin-like"/>
    <property type="match status" value="1"/>
</dbReference>
<feature type="region of interest" description="Disordered" evidence="1">
    <location>
        <begin position="96"/>
        <end position="129"/>
    </location>
</feature>
<gene>
    <name evidence="2" type="ORF">D9756_002877</name>
</gene>
<dbReference type="Gene3D" id="1.20.1050.10">
    <property type="match status" value="1"/>
</dbReference>
<protein>
    <recommendedName>
        <fullName evidence="4">Glutathione S-transferase</fullName>
    </recommendedName>
</protein>
<sequence>MVFFDSAHDFQIIGGEFRDEHINNSGYLNSFNANGSGNTILGPQDRLPSRPSPQPTNVPSGPSPSQLNHEKCHQLLVDAHRQLQLLLYGSGSAGSTSSVPAHGPLSPPLTPSHSPFSSSTPNTTVTDLPSPANISTAPCIILHHVLNTHSHAILWLLASVEELNIPFDIKIYPSNPEQFEEYPLGKPPAITEVATRTVLAESGAIVQYLIAKFGGAKLTASADKLLNDLYFVHSCQGTFESILTNMLRLRTLKKTTSRVGKLALSSTMSDLKTLFGEPELRQYVDVLEERLAAAKSTGGWIAGDPHPTAADFVLSHVVEVLCHYYPDLVGPNLKEWIGCVQSRPAYKRAVDKGGRHRYLINS</sequence>
<dbReference type="AlphaFoldDB" id="A0A8H5G789"/>
<dbReference type="Gene3D" id="3.40.30.10">
    <property type="entry name" value="Glutaredoxin"/>
    <property type="match status" value="1"/>
</dbReference>
<dbReference type="SUPFAM" id="SSF47616">
    <property type="entry name" value="GST C-terminal domain-like"/>
    <property type="match status" value="1"/>
</dbReference>
<evidence type="ECO:0000256" key="1">
    <source>
        <dbReference type="SAM" id="MobiDB-lite"/>
    </source>
</evidence>
<dbReference type="PANTHER" id="PTHR44051:SF9">
    <property type="entry name" value="GLUTATHIONE S-TRANSFERASE 1"/>
    <property type="match status" value="1"/>
</dbReference>
<organism evidence="2 3">
    <name type="scientific">Leucocoprinus leucothites</name>
    <dbReference type="NCBI Taxonomy" id="201217"/>
    <lineage>
        <taxon>Eukaryota</taxon>
        <taxon>Fungi</taxon>
        <taxon>Dikarya</taxon>
        <taxon>Basidiomycota</taxon>
        <taxon>Agaricomycotina</taxon>
        <taxon>Agaricomycetes</taxon>
        <taxon>Agaricomycetidae</taxon>
        <taxon>Agaricales</taxon>
        <taxon>Agaricineae</taxon>
        <taxon>Agaricaceae</taxon>
        <taxon>Leucocoprinus</taxon>
    </lineage>
</organism>
<dbReference type="InterPro" id="IPR036249">
    <property type="entry name" value="Thioredoxin-like_sf"/>
</dbReference>
<evidence type="ECO:0008006" key="4">
    <source>
        <dbReference type="Google" id="ProtNLM"/>
    </source>
</evidence>